<keyword evidence="1" id="KW-0175">Coiled coil</keyword>
<name>A0A2W4U3Q5_9CYAN</name>
<reference evidence="4" key="1">
    <citation type="submission" date="2018-04" db="EMBL/GenBank/DDBJ databases">
        <authorList>
            <person name="Cornet L."/>
        </authorList>
    </citation>
    <scope>NUCLEOTIDE SEQUENCE [LARGE SCALE GENOMIC DNA]</scope>
</reference>
<evidence type="ECO:0000313" key="4">
    <source>
        <dbReference type="Proteomes" id="UP000249354"/>
    </source>
</evidence>
<evidence type="ECO:0000313" key="3">
    <source>
        <dbReference type="EMBL" id="PZO15916.1"/>
    </source>
</evidence>
<feature type="region of interest" description="Disordered" evidence="2">
    <location>
        <begin position="1"/>
        <end position="54"/>
    </location>
</feature>
<feature type="coiled-coil region" evidence="1">
    <location>
        <begin position="92"/>
        <end position="119"/>
    </location>
</feature>
<feature type="compositionally biased region" description="Low complexity" evidence="2">
    <location>
        <begin position="1"/>
        <end position="14"/>
    </location>
</feature>
<dbReference type="EMBL" id="QBMC01000086">
    <property type="protein sequence ID" value="PZO15916.1"/>
    <property type="molecule type" value="Genomic_DNA"/>
</dbReference>
<organism evidence="3 4">
    <name type="scientific">Leptolyngbya foveolarum</name>
    <dbReference type="NCBI Taxonomy" id="47253"/>
    <lineage>
        <taxon>Bacteria</taxon>
        <taxon>Bacillati</taxon>
        <taxon>Cyanobacteriota</taxon>
        <taxon>Cyanophyceae</taxon>
        <taxon>Leptolyngbyales</taxon>
        <taxon>Leptolyngbyaceae</taxon>
        <taxon>Leptolyngbya group</taxon>
        <taxon>Leptolyngbya</taxon>
    </lineage>
</organism>
<feature type="compositionally biased region" description="Polar residues" evidence="2">
    <location>
        <begin position="128"/>
        <end position="137"/>
    </location>
</feature>
<evidence type="ECO:0000256" key="1">
    <source>
        <dbReference type="SAM" id="Coils"/>
    </source>
</evidence>
<dbReference type="Proteomes" id="UP000249354">
    <property type="component" value="Unassembled WGS sequence"/>
</dbReference>
<sequence length="160" mass="17694">MNAAQRSASASEQSLPDPQPVSGQRSPKQSRIKLPITTLPSGRSGRSPYQPKRVPYAGARRAIALESSVKLTINLLLTIVATTTIAKLVPYYQSQQTRLASLEESVTVAERKNSELRREFDRNFDPAQTSRIMQEQSGMGYPNQKKVIWSKPPAVESPAE</sequence>
<dbReference type="AlphaFoldDB" id="A0A2W4U3Q5"/>
<reference evidence="3 4" key="2">
    <citation type="submission" date="2018-06" db="EMBL/GenBank/DDBJ databases">
        <title>Metagenomic assembly of (sub)arctic Cyanobacteria and their associated microbiome from non-axenic cultures.</title>
        <authorList>
            <person name="Baurain D."/>
        </authorList>
    </citation>
    <scope>NUCLEOTIDE SEQUENCE [LARGE SCALE GENOMIC DNA]</scope>
    <source>
        <strain evidence="3">ULC129bin1</strain>
    </source>
</reference>
<proteinExistence type="predicted"/>
<feature type="region of interest" description="Disordered" evidence="2">
    <location>
        <begin position="128"/>
        <end position="160"/>
    </location>
</feature>
<accession>A0A2W4U3Q5</accession>
<protein>
    <submittedName>
        <fullName evidence="3">Uncharacterized protein</fullName>
    </submittedName>
</protein>
<gene>
    <name evidence="3" type="ORF">DCF25_12975</name>
</gene>
<comment type="caution">
    <text evidence="3">The sequence shown here is derived from an EMBL/GenBank/DDBJ whole genome shotgun (WGS) entry which is preliminary data.</text>
</comment>
<evidence type="ECO:0000256" key="2">
    <source>
        <dbReference type="SAM" id="MobiDB-lite"/>
    </source>
</evidence>